<feature type="compositionally biased region" description="Low complexity" evidence="1">
    <location>
        <begin position="177"/>
        <end position="216"/>
    </location>
</feature>
<gene>
    <name evidence="2" type="ORF">H072_5585</name>
</gene>
<comment type="caution">
    <text evidence="2">The sequence shown here is derived from an EMBL/GenBank/DDBJ whole genome shotgun (WGS) entry which is preliminary data.</text>
</comment>
<organism evidence="2 3">
    <name type="scientific">Dactylellina haptotyla (strain CBS 200.50)</name>
    <name type="common">Nematode-trapping fungus</name>
    <name type="synonym">Monacrosporium haptotylum</name>
    <dbReference type="NCBI Taxonomy" id="1284197"/>
    <lineage>
        <taxon>Eukaryota</taxon>
        <taxon>Fungi</taxon>
        <taxon>Dikarya</taxon>
        <taxon>Ascomycota</taxon>
        <taxon>Pezizomycotina</taxon>
        <taxon>Orbiliomycetes</taxon>
        <taxon>Orbiliales</taxon>
        <taxon>Orbiliaceae</taxon>
        <taxon>Dactylellina</taxon>
    </lineage>
</organism>
<dbReference type="eggNOG" id="ENOG502SG4F">
    <property type="taxonomic scope" value="Eukaryota"/>
</dbReference>
<protein>
    <submittedName>
        <fullName evidence="2">Uncharacterized protein</fullName>
    </submittedName>
</protein>
<dbReference type="Pfam" id="PF10336">
    <property type="entry name" value="DUF2420"/>
    <property type="match status" value="1"/>
</dbReference>
<accession>S8AHB2</accession>
<dbReference type="OMA" id="FDQHNPT"/>
<feature type="region of interest" description="Disordered" evidence="1">
    <location>
        <begin position="177"/>
        <end position="467"/>
    </location>
</feature>
<sequence>MSVAFPNPNPVGQNAADSFSASAAFSFDQHNPTPLFGQMNTDPQTQMQNQMHITPSLSVPMVTVSHGEFSSDHDMANAPRDEDFDVDLDIDQYDDDGDMNLDDLATPMATAEDDFMAEATNVPTPNPLFGQTMEQANDEEMVDDALGQVVNEVMLDADQPELASAFNFQALQSVQQGQQQQQQQQQQRQLQPQIHDQPAEQPQSQPTAASQPAEPTTNASDNAAPLVSPVSPTPFQEYPEAEGQSAAVEQPVDTVQPEDASAHGPAQAETATSQLQQATEEPHTTASPTVEVVEPSQPSQPPTDTVTPPPKSPTHLESSGTPQNKNLEVLKHQTPPSSADALRISQADTVPLENPTPEVGQREWYLAGMTQPEDQGAPASPPAPKYTTNHEIPTSPLQEPSGEESAGPSFHSELEIHSPQPSQHSNHESHIEQASQPSHAGEEQAYDESAQQSVEEDSHTESSTEDPLLNHPVVIVYRDLEFSLFPVVGEHTKLPETSFLPDRSHIGSPLSKLVASLRDVLGEEFHASEEIVLNFTALGVEFEEENVQMNDFTLYDIIGLFSKLTTQDGISEIQPLYISLTSRKRYIPKLEIIHSHIVGGGGLAAWKQVLEGRGKNQIAASEHQNEDKKPSQIGMQGQATSQVTNPHEKPIPEQEIEHDDDEELELEDFEKEYEAKEEEPYYSTETHDEEHEPEAHAANVDVPKSPSQASIDRHKPALIHGNSNVDGSLNIPETQYSQLASPHASTNEQPSIAVDQEFEASLNRDDETSFVTAREKPQDTSVVQSYSGPRSYGLPATPSEHEEEDFENEGDEPSKGMEHHTFDDGEEGEIDGNQIDNPDTYDYELLTSLDDGILNFEDQEAETDEQPTRLPDEDTKSSSTLHEAPESEEHVNAALETDQQNGHTDQANDWNGREWAYVEDDEANIEEYEYEEEGNAQDDISYPEMENEAPHDLAESTELIDEEELDLDAAEFAYYPVPFSPSSKKPKSDEHEDDESLFGLEHETFSTTASTAKRAREDDEEDEDELSDDGEIRSSPIPASKKHKTT</sequence>
<dbReference type="InterPro" id="IPR018822">
    <property type="entry name" value="UPF0646"/>
</dbReference>
<feature type="compositionally biased region" description="Acidic residues" evidence="1">
    <location>
        <begin position="801"/>
        <end position="811"/>
    </location>
</feature>
<feature type="compositionally biased region" description="Basic and acidic residues" evidence="1">
    <location>
        <begin position="812"/>
        <end position="823"/>
    </location>
</feature>
<keyword evidence="3" id="KW-1185">Reference proteome</keyword>
<dbReference type="OrthoDB" id="5339076at2759"/>
<dbReference type="AlphaFoldDB" id="S8AHB2"/>
<feature type="compositionally biased region" description="Polar residues" evidence="1">
    <location>
        <begin position="779"/>
        <end position="788"/>
    </location>
</feature>
<feature type="compositionally biased region" description="Polar residues" evidence="1">
    <location>
        <begin position="386"/>
        <end position="398"/>
    </location>
</feature>
<dbReference type="EMBL" id="AQGS01000326">
    <property type="protein sequence ID" value="EPS40556.1"/>
    <property type="molecule type" value="Genomic_DNA"/>
</dbReference>
<reference evidence="2 3" key="1">
    <citation type="journal article" date="2013" name="PLoS Genet.">
        <title>Genomic mechanisms accounting for the adaptation to parasitism in nematode-trapping fungi.</title>
        <authorList>
            <person name="Meerupati T."/>
            <person name="Andersson K.M."/>
            <person name="Friman E."/>
            <person name="Kumar D."/>
            <person name="Tunlid A."/>
            <person name="Ahren D."/>
        </authorList>
    </citation>
    <scope>NUCLEOTIDE SEQUENCE [LARGE SCALE GENOMIC DNA]</scope>
    <source>
        <strain evidence="2 3">CBS 200.50</strain>
    </source>
</reference>
<evidence type="ECO:0000313" key="2">
    <source>
        <dbReference type="EMBL" id="EPS40556.1"/>
    </source>
</evidence>
<dbReference type="STRING" id="1284197.S8AHB2"/>
<evidence type="ECO:0000256" key="1">
    <source>
        <dbReference type="SAM" id="MobiDB-lite"/>
    </source>
</evidence>
<feature type="compositionally biased region" description="Polar residues" evidence="1">
    <location>
        <begin position="897"/>
        <end position="909"/>
    </location>
</feature>
<proteinExistence type="predicted"/>
<feature type="compositionally biased region" description="Acidic residues" evidence="1">
    <location>
        <begin position="654"/>
        <end position="677"/>
    </location>
</feature>
<reference evidence="3" key="2">
    <citation type="submission" date="2013-04" db="EMBL/GenBank/DDBJ databases">
        <title>Genomic mechanisms accounting for the adaptation to parasitism in nematode-trapping fungi.</title>
        <authorList>
            <person name="Ahren D.G."/>
        </authorList>
    </citation>
    <scope>NUCLEOTIDE SEQUENCE [LARGE SCALE GENOMIC DNA]</scope>
    <source>
        <strain evidence="3">CBS 200.50</strain>
    </source>
</reference>
<dbReference type="HOGENOM" id="CLU_293877_0_0_1"/>
<name>S8AHB2_DACHA</name>
<feature type="compositionally biased region" description="Polar residues" evidence="1">
    <location>
        <begin position="315"/>
        <end position="326"/>
    </location>
</feature>
<feature type="compositionally biased region" description="Basic and acidic residues" evidence="1">
    <location>
        <begin position="762"/>
        <end position="778"/>
    </location>
</feature>
<feature type="compositionally biased region" description="Basic and acidic residues" evidence="1">
    <location>
        <begin position="685"/>
        <end position="695"/>
    </location>
</feature>
<feature type="compositionally biased region" description="Polar residues" evidence="1">
    <location>
        <begin position="721"/>
        <end position="750"/>
    </location>
</feature>
<feature type="compositionally biased region" description="Acidic residues" evidence="1">
    <location>
        <begin position="1018"/>
        <end position="1029"/>
    </location>
</feature>
<feature type="compositionally biased region" description="Polar residues" evidence="1">
    <location>
        <begin position="269"/>
        <end position="288"/>
    </location>
</feature>
<feature type="compositionally biased region" description="Acidic residues" evidence="1">
    <location>
        <begin position="958"/>
        <end position="969"/>
    </location>
</feature>
<feature type="compositionally biased region" description="Acidic residues" evidence="1">
    <location>
        <begin position="917"/>
        <end position="936"/>
    </location>
</feature>
<evidence type="ECO:0000313" key="3">
    <source>
        <dbReference type="Proteomes" id="UP000015100"/>
    </source>
</evidence>
<feature type="region of interest" description="Disordered" evidence="1">
    <location>
        <begin position="616"/>
        <end position="1046"/>
    </location>
</feature>
<feature type="compositionally biased region" description="Basic and acidic residues" evidence="1">
    <location>
        <begin position="866"/>
        <end position="876"/>
    </location>
</feature>
<dbReference type="Proteomes" id="UP000015100">
    <property type="component" value="Unassembled WGS sequence"/>
</dbReference>
<feature type="compositionally biased region" description="Polar residues" evidence="1">
    <location>
        <begin position="633"/>
        <end position="645"/>
    </location>
</feature>